<dbReference type="SUPFAM" id="SSF81383">
    <property type="entry name" value="F-box domain"/>
    <property type="match status" value="1"/>
</dbReference>
<dbReference type="InterPro" id="IPR001810">
    <property type="entry name" value="F-box_dom"/>
</dbReference>
<organism evidence="2 3">
    <name type="scientific">Rosa chinensis</name>
    <name type="common">China rose</name>
    <dbReference type="NCBI Taxonomy" id="74649"/>
    <lineage>
        <taxon>Eukaryota</taxon>
        <taxon>Viridiplantae</taxon>
        <taxon>Streptophyta</taxon>
        <taxon>Embryophyta</taxon>
        <taxon>Tracheophyta</taxon>
        <taxon>Spermatophyta</taxon>
        <taxon>Magnoliopsida</taxon>
        <taxon>eudicotyledons</taxon>
        <taxon>Gunneridae</taxon>
        <taxon>Pentapetalae</taxon>
        <taxon>rosids</taxon>
        <taxon>fabids</taxon>
        <taxon>Rosales</taxon>
        <taxon>Rosaceae</taxon>
        <taxon>Rosoideae</taxon>
        <taxon>Rosoideae incertae sedis</taxon>
        <taxon>Rosa</taxon>
    </lineage>
</organism>
<dbReference type="InterPro" id="IPR017451">
    <property type="entry name" value="F-box-assoc_interact_dom"/>
</dbReference>
<gene>
    <name evidence="2" type="ORF">RchiOBHm_Chr5g0060681</name>
</gene>
<dbReference type="EMBL" id="PDCK01000043">
    <property type="protein sequence ID" value="PRQ33711.1"/>
    <property type="molecule type" value="Genomic_DNA"/>
</dbReference>
<dbReference type="Proteomes" id="UP000238479">
    <property type="component" value="Chromosome 5"/>
</dbReference>
<name>A0A2P6QHQ5_ROSCH</name>
<dbReference type="SUPFAM" id="SSF50965">
    <property type="entry name" value="Galactose oxidase, central domain"/>
    <property type="match status" value="1"/>
</dbReference>
<evidence type="ECO:0000313" key="3">
    <source>
        <dbReference type="Proteomes" id="UP000238479"/>
    </source>
</evidence>
<feature type="domain" description="F-box" evidence="1">
    <location>
        <begin position="19"/>
        <end position="56"/>
    </location>
</feature>
<reference evidence="2 3" key="1">
    <citation type="journal article" date="2018" name="Nat. Genet.">
        <title>The Rosa genome provides new insights in the design of modern roses.</title>
        <authorList>
            <person name="Bendahmane M."/>
        </authorList>
    </citation>
    <scope>NUCLEOTIDE SEQUENCE [LARGE SCALE GENOMIC DNA]</scope>
    <source>
        <strain evidence="3">cv. Old Blush</strain>
    </source>
</reference>
<dbReference type="Gene3D" id="1.20.1280.50">
    <property type="match status" value="1"/>
</dbReference>
<dbReference type="InterPro" id="IPR011043">
    <property type="entry name" value="Gal_Oxase/kelch_b-propeller"/>
</dbReference>
<dbReference type="Pfam" id="PF00646">
    <property type="entry name" value="F-box"/>
    <property type="match status" value="1"/>
</dbReference>
<dbReference type="InterPro" id="IPR050796">
    <property type="entry name" value="SCF_F-box_component"/>
</dbReference>
<protein>
    <submittedName>
        <fullName evidence="2">Putative F-box domain, galactose oxidase/kelch, beta-propeller, F-box associated interaction</fullName>
    </submittedName>
</protein>
<comment type="caution">
    <text evidence="2">The sequence shown here is derived from an EMBL/GenBank/DDBJ whole genome shotgun (WGS) entry which is preliminary data.</text>
</comment>
<dbReference type="SMART" id="SM00256">
    <property type="entry name" value="FBOX"/>
    <property type="match status" value="1"/>
</dbReference>
<evidence type="ECO:0000259" key="1">
    <source>
        <dbReference type="SMART" id="SM00256"/>
    </source>
</evidence>
<dbReference type="NCBIfam" id="TIGR01640">
    <property type="entry name" value="F_box_assoc_1"/>
    <property type="match status" value="1"/>
</dbReference>
<proteinExistence type="predicted"/>
<dbReference type="PANTHER" id="PTHR31672">
    <property type="entry name" value="BNACNNG10540D PROTEIN"/>
    <property type="match status" value="1"/>
</dbReference>
<dbReference type="InterPro" id="IPR036047">
    <property type="entry name" value="F-box-like_dom_sf"/>
</dbReference>
<dbReference type="InterPro" id="IPR006527">
    <property type="entry name" value="F-box-assoc_dom_typ1"/>
</dbReference>
<evidence type="ECO:0000313" key="2">
    <source>
        <dbReference type="EMBL" id="PRQ33711.1"/>
    </source>
</evidence>
<dbReference type="Pfam" id="PF07734">
    <property type="entry name" value="FBA_1"/>
    <property type="match status" value="1"/>
</dbReference>
<keyword evidence="3" id="KW-1185">Reference proteome</keyword>
<accession>A0A2P6QHQ5</accession>
<dbReference type="PANTHER" id="PTHR31672:SF13">
    <property type="entry name" value="F-BOX PROTEIN CPR30-LIKE"/>
    <property type="match status" value="1"/>
</dbReference>
<dbReference type="Gramene" id="PRQ33711">
    <property type="protein sequence ID" value="PRQ33711"/>
    <property type="gene ID" value="RchiOBHm_Chr5g0060681"/>
</dbReference>
<dbReference type="AlphaFoldDB" id="A0A2P6QHQ5"/>
<dbReference type="OMA" id="WEITRND"/>
<dbReference type="STRING" id="74649.A0A2P6QHQ5"/>
<dbReference type="CDD" id="cd22157">
    <property type="entry name" value="F-box_AtFBW1-like"/>
    <property type="match status" value="1"/>
</dbReference>
<sequence length="346" mass="39475">MAEDGGGCKRAHTEFHDGDIISEILARLPVKSLMRFRCVSKSWSALISDPFFTKKHLSYTETGITENSSRLLYSLDPPQSLDYEALKDLKDHRDGYFANRELDLPILQPSNVLPRTKFPSYFPKFNSRHVFCGFGYDSATDDYKVIMGTRNCKQIQIFTLKTSSWKVLPLTNALDMSGKGLLLNGSLHWLAEPQPNAGNRQTILSFDLVEEKFREMIPLPHHDAYFRGMTILRNYLCVFEVSVGRDGVNTIWMMKQYGVKQSWTQVIRCPTKVIPEGYIIVFMQPICILENGELLVNDRRAGFLVLYDPKENTFKNVTKTHDQLRCGALVYRETLVSPVTGSVVDI</sequence>